<comment type="caution">
    <text evidence="11">The sequence shown here is derived from an EMBL/GenBank/DDBJ whole genome shotgun (WGS) entry which is preliminary data.</text>
</comment>
<proteinExistence type="inferred from homology"/>
<dbReference type="FunFam" id="1.20.1720.10:FF:000021">
    <property type="entry name" value="Drug resistance transporter, EmrB/QacA subfamily"/>
    <property type="match status" value="1"/>
</dbReference>
<feature type="transmembrane region" description="Helical" evidence="9">
    <location>
        <begin position="71"/>
        <end position="89"/>
    </location>
</feature>
<dbReference type="RefSeq" id="WP_141270436.1">
    <property type="nucleotide sequence ID" value="NZ_BJNW01000026.1"/>
</dbReference>
<dbReference type="GO" id="GO:0022857">
    <property type="term" value="F:transmembrane transporter activity"/>
    <property type="evidence" value="ECO:0007669"/>
    <property type="project" value="InterPro"/>
</dbReference>
<evidence type="ECO:0000256" key="6">
    <source>
        <dbReference type="ARBA" id="ARBA00022989"/>
    </source>
</evidence>
<evidence type="ECO:0000259" key="10">
    <source>
        <dbReference type="PROSITE" id="PS50850"/>
    </source>
</evidence>
<keyword evidence="4" id="KW-1003">Cell membrane</keyword>
<dbReference type="NCBIfam" id="TIGR00711">
    <property type="entry name" value="efflux_EmrB"/>
    <property type="match status" value="1"/>
</dbReference>
<feature type="transmembrane region" description="Helical" evidence="9">
    <location>
        <begin position="328"/>
        <end position="350"/>
    </location>
</feature>
<dbReference type="PANTHER" id="PTHR42718:SF42">
    <property type="entry name" value="EXPORT PROTEIN"/>
    <property type="match status" value="1"/>
</dbReference>
<feature type="region of interest" description="Disordered" evidence="8">
    <location>
        <begin position="1"/>
        <end position="29"/>
    </location>
</feature>
<keyword evidence="6 9" id="KW-1133">Transmembrane helix</keyword>
<evidence type="ECO:0000256" key="8">
    <source>
        <dbReference type="SAM" id="MobiDB-lite"/>
    </source>
</evidence>
<dbReference type="AlphaFoldDB" id="A0A4Y4D8Z8"/>
<evidence type="ECO:0000256" key="2">
    <source>
        <dbReference type="ARBA" id="ARBA00008537"/>
    </source>
</evidence>
<feature type="compositionally biased region" description="Basic and acidic residues" evidence="8">
    <location>
        <begin position="12"/>
        <end position="27"/>
    </location>
</feature>
<dbReference type="CDD" id="cd17503">
    <property type="entry name" value="MFS_LmrB_MDR_like"/>
    <property type="match status" value="1"/>
</dbReference>
<dbReference type="EMBL" id="BJNW01000026">
    <property type="protein sequence ID" value="GED00205.1"/>
    <property type="molecule type" value="Genomic_DNA"/>
</dbReference>
<evidence type="ECO:0000313" key="12">
    <source>
        <dbReference type="Proteomes" id="UP000315730"/>
    </source>
</evidence>
<dbReference type="InterPro" id="IPR036259">
    <property type="entry name" value="MFS_trans_sf"/>
</dbReference>
<evidence type="ECO:0000256" key="1">
    <source>
        <dbReference type="ARBA" id="ARBA00004651"/>
    </source>
</evidence>
<dbReference type="Gene3D" id="1.20.1720.10">
    <property type="entry name" value="Multidrug resistance protein D"/>
    <property type="match status" value="1"/>
</dbReference>
<feature type="transmembrane region" description="Helical" evidence="9">
    <location>
        <begin position="484"/>
        <end position="501"/>
    </location>
</feature>
<dbReference type="PANTHER" id="PTHR42718">
    <property type="entry name" value="MAJOR FACILITATOR SUPERFAMILY MULTIDRUG TRANSPORTER MFSC"/>
    <property type="match status" value="1"/>
</dbReference>
<comment type="subcellular location">
    <subcellularLocation>
        <location evidence="1">Cell membrane</location>
        <topology evidence="1">Multi-pass membrane protein</topology>
    </subcellularLocation>
</comment>
<keyword evidence="7 9" id="KW-0472">Membrane</keyword>
<feature type="transmembrane region" description="Helical" evidence="9">
    <location>
        <begin position="356"/>
        <end position="375"/>
    </location>
</feature>
<dbReference type="InterPro" id="IPR020846">
    <property type="entry name" value="MFS_dom"/>
</dbReference>
<dbReference type="InterPro" id="IPR011701">
    <property type="entry name" value="MFS"/>
</dbReference>
<feature type="transmembrane region" description="Helical" evidence="9">
    <location>
        <begin position="162"/>
        <end position="182"/>
    </location>
</feature>
<feature type="domain" description="Major facilitator superfamily (MFS) profile" evidence="10">
    <location>
        <begin position="35"/>
        <end position="506"/>
    </location>
</feature>
<gene>
    <name evidence="11" type="ORF">KVA01_23590</name>
</gene>
<dbReference type="InterPro" id="IPR004638">
    <property type="entry name" value="EmrB-like"/>
</dbReference>
<evidence type="ECO:0000256" key="9">
    <source>
        <dbReference type="SAM" id="Phobius"/>
    </source>
</evidence>
<feature type="transmembrane region" description="Helical" evidence="9">
    <location>
        <begin position="33"/>
        <end position="56"/>
    </location>
</feature>
<keyword evidence="12" id="KW-1185">Reference proteome</keyword>
<feature type="transmembrane region" description="Helical" evidence="9">
    <location>
        <begin position="221"/>
        <end position="238"/>
    </location>
</feature>
<keyword evidence="3" id="KW-0813">Transport</keyword>
<evidence type="ECO:0000256" key="5">
    <source>
        <dbReference type="ARBA" id="ARBA00022692"/>
    </source>
</evidence>
<name>A0A4Y4D8Z8_KOCVA</name>
<feature type="transmembrane region" description="Helical" evidence="9">
    <location>
        <begin position="189"/>
        <end position="209"/>
    </location>
</feature>
<dbReference type="SUPFAM" id="SSF103473">
    <property type="entry name" value="MFS general substrate transporter"/>
    <property type="match status" value="1"/>
</dbReference>
<evidence type="ECO:0000256" key="3">
    <source>
        <dbReference type="ARBA" id="ARBA00022448"/>
    </source>
</evidence>
<comment type="similarity">
    <text evidence="2">Belongs to the major facilitator superfamily. EmrB family.</text>
</comment>
<feature type="transmembrane region" description="Helical" evidence="9">
    <location>
        <begin position="101"/>
        <end position="126"/>
    </location>
</feature>
<reference evidence="11 12" key="1">
    <citation type="submission" date="2019-06" db="EMBL/GenBank/DDBJ databases">
        <title>Whole genome shotgun sequence of Kocuria varians NBRC 15358.</title>
        <authorList>
            <person name="Hosoyama A."/>
            <person name="Uohara A."/>
            <person name="Ohji S."/>
            <person name="Ichikawa N."/>
        </authorList>
    </citation>
    <scope>NUCLEOTIDE SEQUENCE [LARGE SCALE GENOMIC DNA]</scope>
    <source>
        <strain evidence="11 12">NBRC 15358</strain>
    </source>
</reference>
<dbReference type="PRINTS" id="PR01036">
    <property type="entry name" value="TCRTETB"/>
</dbReference>
<dbReference type="Pfam" id="PF07690">
    <property type="entry name" value="MFS_1"/>
    <property type="match status" value="1"/>
</dbReference>
<dbReference type="GO" id="GO:0005886">
    <property type="term" value="C:plasma membrane"/>
    <property type="evidence" value="ECO:0007669"/>
    <property type="project" value="UniProtKB-SubCell"/>
</dbReference>
<evidence type="ECO:0000256" key="7">
    <source>
        <dbReference type="ARBA" id="ARBA00023136"/>
    </source>
</evidence>
<sequence length="515" mass="54240">MAHTVTPGGPDTRAEPRAEQREQHQESPAHNPWAALVALCIGFFMILVDATIVSVATQTIVTSLNSTLNQVLWVTSAYLLAYAVPLLVTGRLGDRFGAKRVYLAGLAVFTLASLWCGLSGSIGMLITARVVQGLGAALMTPQTMAVITRIFPAERRGQAMGAWGATAGIASLVGPILGGVLVDHGGWEWIFFVNVPVGVIGFVLALRLVPNLPVHARGFDLLGVLLSAVGMFCLVFGIQEGDKYDWGTITGIISVPLLIVLGVVVLGVFVWWQGVNRNEPLVPLHLFRNRNFTLANIAITAVGFGITSMSFPLMIYAQVVHGYTPTRAALLLVPMAVISAALAPVVGRLVDTRHPAVIAGVGLTCFAVGLAWYGLRLDAGTSVLELLAIAAVLGVGNGFMWSPLSVSATRTLEPRYAGAGAGVFNTTRQFGSVLGSAAVASLLDSRLSHHLGAMADGVSEHAQGGHAMPAAIAHDFARAMGETFYLPAAVVVVGLVAVLFFSNPHRRVGRHVATR</sequence>
<evidence type="ECO:0000256" key="4">
    <source>
        <dbReference type="ARBA" id="ARBA00022475"/>
    </source>
</evidence>
<evidence type="ECO:0000313" key="11">
    <source>
        <dbReference type="EMBL" id="GED00205.1"/>
    </source>
</evidence>
<protein>
    <submittedName>
        <fullName evidence="11">MFS transporter</fullName>
    </submittedName>
</protein>
<dbReference type="Gene3D" id="1.20.1250.20">
    <property type="entry name" value="MFS general substrate transporter like domains"/>
    <property type="match status" value="1"/>
</dbReference>
<feature type="transmembrane region" description="Helical" evidence="9">
    <location>
        <begin position="250"/>
        <end position="272"/>
    </location>
</feature>
<dbReference type="Proteomes" id="UP000315730">
    <property type="component" value="Unassembled WGS sequence"/>
</dbReference>
<feature type="transmembrane region" description="Helical" evidence="9">
    <location>
        <begin position="382"/>
        <end position="401"/>
    </location>
</feature>
<dbReference type="OrthoDB" id="7375466at2"/>
<dbReference type="STRING" id="1272.GCA_900014985_01073"/>
<dbReference type="PROSITE" id="PS50850">
    <property type="entry name" value="MFS"/>
    <property type="match status" value="1"/>
</dbReference>
<accession>A0A4Y4D8Z8</accession>
<feature type="transmembrane region" description="Helical" evidence="9">
    <location>
        <begin position="292"/>
        <end position="316"/>
    </location>
</feature>
<keyword evidence="5 9" id="KW-0812">Transmembrane</keyword>
<organism evidence="11 12">
    <name type="scientific">Kocuria varians</name>
    <name type="common">Micrococcus varians</name>
    <dbReference type="NCBI Taxonomy" id="1272"/>
    <lineage>
        <taxon>Bacteria</taxon>
        <taxon>Bacillati</taxon>
        <taxon>Actinomycetota</taxon>
        <taxon>Actinomycetes</taxon>
        <taxon>Micrococcales</taxon>
        <taxon>Micrococcaceae</taxon>
        <taxon>Kocuria</taxon>
    </lineage>
</organism>